<evidence type="ECO:0000256" key="2">
    <source>
        <dbReference type="ARBA" id="ARBA00023152"/>
    </source>
</evidence>
<keyword evidence="1 4" id="KW-0312">Gluconeogenesis</keyword>
<gene>
    <name evidence="4 6" type="primary">pgi</name>
    <name evidence="6" type="ORF">NT01SARS_0852</name>
</gene>
<evidence type="ECO:0000256" key="4">
    <source>
        <dbReference type="HAMAP-Rule" id="MF_00473"/>
    </source>
</evidence>
<comment type="pathway">
    <text evidence="4 5">Carbohydrate degradation; glycolysis; D-glyceraldehyde 3-phosphate and glycerone phosphate from D-glucose: step 2/4.</text>
</comment>
<dbReference type="HOGENOM" id="CLU_017947_3_1_6"/>
<dbReference type="EMBL" id="JH611157">
    <property type="protein sequence ID" value="EJP71053.1"/>
    <property type="molecule type" value="Genomic_DNA"/>
</dbReference>
<protein>
    <recommendedName>
        <fullName evidence="4">Glucose-6-phosphate isomerase</fullName>
        <shortName evidence="4">GPI</shortName>
        <ecNumber evidence="4">5.3.1.9</ecNumber>
    </recommendedName>
    <alternativeName>
        <fullName evidence="4">Phosphoglucose isomerase</fullName>
        <shortName evidence="4">PGI</shortName>
    </alternativeName>
    <alternativeName>
        <fullName evidence="4">Phosphohexose isomerase</fullName>
        <shortName evidence="4">PHI</shortName>
    </alternativeName>
</protein>
<dbReference type="PROSITE" id="PS51463">
    <property type="entry name" value="P_GLUCOSE_ISOMERASE_3"/>
    <property type="match status" value="1"/>
</dbReference>
<dbReference type="PRINTS" id="PR00662">
    <property type="entry name" value="G6PISOMERASE"/>
</dbReference>
<keyword evidence="2 4" id="KW-0324">Glycolysis</keyword>
<feature type="active site" evidence="4">
    <location>
        <position position="428"/>
    </location>
</feature>
<dbReference type="CDD" id="cd05016">
    <property type="entry name" value="SIS_PGI_2"/>
    <property type="match status" value="1"/>
</dbReference>
<dbReference type="GO" id="GO:0051156">
    <property type="term" value="P:glucose 6-phosphate metabolic process"/>
    <property type="evidence" value="ECO:0007669"/>
    <property type="project" value="TreeGrafter"/>
</dbReference>
<dbReference type="PANTHER" id="PTHR11469">
    <property type="entry name" value="GLUCOSE-6-PHOSPHATE ISOMERASE"/>
    <property type="match status" value="1"/>
</dbReference>
<dbReference type="AlphaFoldDB" id="J5K3Y4"/>
<dbReference type="Gene3D" id="3.40.50.10490">
    <property type="entry name" value="Glucose-6-phosphate isomerase like protein, domain 1"/>
    <property type="match status" value="2"/>
</dbReference>
<dbReference type="InterPro" id="IPR018189">
    <property type="entry name" value="Phosphoglucose_isomerase_CS"/>
</dbReference>
<keyword evidence="3 4" id="KW-0413">Isomerase</keyword>
<evidence type="ECO:0000313" key="7">
    <source>
        <dbReference type="Proteomes" id="UP000010305"/>
    </source>
</evidence>
<comment type="subcellular location">
    <subcellularLocation>
        <location evidence="4">Cytoplasm</location>
    </subcellularLocation>
</comment>
<reference evidence="6 7" key="1">
    <citation type="journal article" date="2012" name="ISME J.">
        <title>Genomic insights to SAR86, an abundant and uncultivated marine bacterial lineage.</title>
        <authorList>
            <person name="Dupont C.L."/>
            <person name="Rusch D.B."/>
            <person name="Yooseph S."/>
            <person name="Lombardo M.J."/>
            <person name="Richter R.A."/>
            <person name="Valas R."/>
            <person name="Novotny M."/>
            <person name="Yee-Greenbaum J."/>
            <person name="Selengut J.D."/>
            <person name="Haft D.H."/>
            <person name="Halpern A.L."/>
            <person name="Lasken R.S."/>
            <person name="Nealson K."/>
            <person name="Friedman R."/>
            <person name="Venter J.C."/>
        </authorList>
    </citation>
    <scope>NUCLEOTIDE SEQUENCE [LARGE SCALE GENOMIC DNA]</scope>
</reference>
<keyword evidence="4" id="KW-0963">Cytoplasm</keyword>
<dbReference type="PANTHER" id="PTHR11469:SF1">
    <property type="entry name" value="GLUCOSE-6-PHOSPHATE ISOMERASE"/>
    <property type="match status" value="1"/>
</dbReference>
<name>J5K3Y4_9GAMM</name>
<organism evidence="6 7">
    <name type="scientific">SAR86 cluster bacterium SAR86A</name>
    <dbReference type="NCBI Taxonomy" id="1123866"/>
    <lineage>
        <taxon>Bacteria</taxon>
        <taxon>Pseudomonadati</taxon>
        <taxon>Pseudomonadota</taxon>
        <taxon>Gammaproteobacteria</taxon>
        <taxon>SAR86 cluster</taxon>
    </lineage>
</organism>
<sequence>MKREDRSSCVFKNDKVNFRSYINEFTNDLYKAFDLSAKKIGLDSKIDDLFDGKLVNFTEDLAAWHPKYRAQYNPKKSDTFSHKMQQNELTSFYDLCARAKNIVTIGIGGSYEGPKMFLEIMDLTNTVTNFLFITGSDLSEFRMKINNIVPKDTIFIVSSKSFKTLETLTLLKEALKWSGDISKFVAITANKDEAQKHNINCIIEFDQEIGGRYSIWSEISTLFYWLNQENFNDFMAGGRQADIDLQSDEAYLKFVKNLSYSDIWLHNFNNKNSRAVLSYIWTWRSLPDYIQQLEMESLGKQPCLESDYKKTGQIIFGGYGPTAQHSYFQLLHQGTQDVCVDIVASLEDKNSLNYIQAITQSELLSEGSKDFKDLERINGNVPTNLFLIENSDTYNLGYLLATWEHRTYITATMLGINPFDQFGVTAGKIYTDNYLSDKD</sequence>
<dbReference type="InterPro" id="IPR001672">
    <property type="entry name" value="G6P_Isomerase"/>
</dbReference>
<dbReference type="InterPro" id="IPR046348">
    <property type="entry name" value="SIS_dom_sf"/>
</dbReference>
<dbReference type="EC" id="5.3.1.9" evidence="4"/>
<dbReference type="UniPathway" id="UPA00109">
    <property type="reaction ID" value="UER00181"/>
</dbReference>
<proteinExistence type="inferred from homology"/>
<dbReference type="PROSITE" id="PS00174">
    <property type="entry name" value="P_GLUCOSE_ISOMERASE_2"/>
    <property type="match status" value="1"/>
</dbReference>
<feature type="active site" description="Proton donor" evidence="4">
    <location>
        <position position="296"/>
    </location>
</feature>
<dbReference type="GO" id="GO:0006096">
    <property type="term" value="P:glycolytic process"/>
    <property type="evidence" value="ECO:0007669"/>
    <property type="project" value="UniProtKB-UniRule"/>
</dbReference>
<evidence type="ECO:0000256" key="3">
    <source>
        <dbReference type="ARBA" id="ARBA00023235"/>
    </source>
</evidence>
<comment type="pathway">
    <text evidence="4">Carbohydrate biosynthesis; gluconeogenesis.</text>
</comment>
<dbReference type="InterPro" id="IPR035482">
    <property type="entry name" value="SIS_PGI_2"/>
</dbReference>
<dbReference type="GO" id="GO:0005829">
    <property type="term" value="C:cytosol"/>
    <property type="evidence" value="ECO:0007669"/>
    <property type="project" value="TreeGrafter"/>
</dbReference>
<dbReference type="Pfam" id="PF00342">
    <property type="entry name" value="PGI"/>
    <property type="match status" value="1"/>
</dbReference>
<comment type="function">
    <text evidence="4">Catalyzes the reversible isomerization of glucose-6-phosphate to fructose-6-phosphate.</text>
</comment>
<dbReference type="GO" id="GO:0097367">
    <property type="term" value="F:carbohydrate derivative binding"/>
    <property type="evidence" value="ECO:0007669"/>
    <property type="project" value="InterPro"/>
</dbReference>
<comment type="similarity">
    <text evidence="4 5">Belongs to the GPI family.</text>
</comment>
<dbReference type="GO" id="GO:0006094">
    <property type="term" value="P:gluconeogenesis"/>
    <property type="evidence" value="ECO:0007669"/>
    <property type="project" value="UniProtKB-UniRule"/>
</dbReference>
<dbReference type="GO" id="GO:0004347">
    <property type="term" value="F:glucose-6-phosphate isomerase activity"/>
    <property type="evidence" value="ECO:0007669"/>
    <property type="project" value="UniProtKB-UniRule"/>
</dbReference>
<dbReference type="SUPFAM" id="SSF53697">
    <property type="entry name" value="SIS domain"/>
    <property type="match status" value="1"/>
</dbReference>
<dbReference type="HAMAP" id="MF_00473">
    <property type="entry name" value="G6P_isomerase"/>
    <property type="match status" value="1"/>
</dbReference>
<evidence type="ECO:0000313" key="6">
    <source>
        <dbReference type="EMBL" id="EJP71053.1"/>
    </source>
</evidence>
<accession>J5K3Y4</accession>
<evidence type="ECO:0000256" key="5">
    <source>
        <dbReference type="RuleBase" id="RU000612"/>
    </source>
</evidence>
<comment type="catalytic activity">
    <reaction evidence="4 5">
        <text>alpha-D-glucose 6-phosphate = beta-D-fructose 6-phosphate</text>
        <dbReference type="Rhea" id="RHEA:11816"/>
        <dbReference type="ChEBI" id="CHEBI:57634"/>
        <dbReference type="ChEBI" id="CHEBI:58225"/>
        <dbReference type="EC" id="5.3.1.9"/>
    </reaction>
</comment>
<feature type="active site" evidence="4">
    <location>
        <position position="325"/>
    </location>
</feature>
<dbReference type="STRING" id="1123866.NT01SARS_0852"/>
<dbReference type="Proteomes" id="UP000010305">
    <property type="component" value="Unassembled WGS sequence"/>
</dbReference>
<dbReference type="UniPathway" id="UPA00138"/>
<evidence type="ECO:0000256" key="1">
    <source>
        <dbReference type="ARBA" id="ARBA00022432"/>
    </source>
</evidence>
<dbReference type="GO" id="GO:0048029">
    <property type="term" value="F:monosaccharide binding"/>
    <property type="evidence" value="ECO:0007669"/>
    <property type="project" value="TreeGrafter"/>
</dbReference>